<dbReference type="EMBL" id="ML996687">
    <property type="protein sequence ID" value="KAF2405292.1"/>
    <property type="molecule type" value="Genomic_DNA"/>
</dbReference>
<evidence type="ECO:0000256" key="3">
    <source>
        <dbReference type="ARBA" id="ARBA00022723"/>
    </source>
</evidence>
<dbReference type="CDD" id="cd01517">
    <property type="entry name" value="PAP_phosphatase"/>
    <property type="match status" value="1"/>
</dbReference>
<dbReference type="InterPro" id="IPR020583">
    <property type="entry name" value="Inositol_monoP_metal-BS"/>
</dbReference>
<feature type="binding site" evidence="6">
    <location>
        <position position="291"/>
    </location>
    <ligand>
        <name>Mg(2+)</name>
        <dbReference type="ChEBI" id="CHEBI:18420"/>
        <label>1</label>
        <note>catalytic</note>
    </ligand>
</feature>
<reference evidence="7" key="1">
    <citation type="journal article" date="2020" name="Stud. Mycol.">
        <title>101 Dothideomycetes genomes: a test case for predicting lifestyles and emergence of pathogens.</title>
        <authorList>
            <person name="Haridas S."/>
            <person name="Albert R."/>
            <person name="Binder M."/>
            <person name="Bloem J."/>
            <person name="Labutti K."/>
            <person name="Salamov A."/>
            <person name="Andreopoulos B."/>
            <person name="Baker S."/>
            <person name="Barry K."/>
            <person name="Bills G."/>
            <person name="Bluhm B."/>
            <person name="Cannon C."/>
            <person name="Castanera R."/>
            <person name="Culley D."/>
            <person name="Daum C."/>
            <person name="Ezra D."/>
            <person name="Gonzalez J."/>
            <person name="Henrissat B."/>
            <person name="Kuo A."/>
            <person name="Liang C."/>
            <person name="Lipzen A."/>
            <person name="Lutzoni F."/>
            <person name="Magnuson J."/>
            <person name="Mondo S."/>
            <person name="Nolan M."/>
            <person name="Ohm R."/>
            <person name="Pangilinan J."/>
            <person name="Park H.-J."/>
            <person name="Ramirez L."/>
            <person name="Alfaro M."/>
            <person name="Sun H."/>
            <person name="Tritt A."/>
            <person name="Yoshinaga Y."/>
            <person name="Zwiers L.-H."/>
            <person name="Turgeon B."/>
            <person name="Goodwin S."/>
            <person name="Spatafora J."/>
            <person name="Crous P."/>
            <person name="Grigoriev I."/>
        </authorList>
    </citation>
    <scope>NUCLEOTIDE SEQUENCE</scope>
    <source>
        <strain evidence="7">CBS 262.69</strain>
    </source>
</reference>
<evidence type="ECO:0000313" key="8">
    <source>
        <dbReference type="Proteomes" id="UP000799640"/>
    </source>
</evidence>
<dbReference type="GO" id="GO:0046872">
    <property type="term" value="F:metal ion binding"/>
    <property type="evidence" value="ECO:0007669"/>
    <property type="project" value="UniProtKB-KW"/>
</dbReference>
<dbReference type="Gene3D" id="3.30.540.10">
    <property type="entry name" value="Fructose-1,6-Bisphosphatase, subunit A, domain 1"/>
    <property type="match status" value="1"/>
</dbReference>
<keyword evidence="8" id="KW-1185">Reference proteome</keyword>
<sequence>MAFETELRIATLAVQRASRITTALSPSTRSSASLLKDASSPITTAADFAAQASLIAALHAAFPHDTFIAEESSQQLRSAPALIEHIWTLLTTTRISDPAAASLALPKDREDMLRIIDMGASRGGPGRTWIMDPIDGTEAFVRGGQYAVCLALVEDGVQRLAVLGCPNMALDQGPISETTLPREGESGWLLSAVQGEGAWMQRLTWDVLEPRVPIPLRKEVGDIAGLKTVDAFASPTMDTGAHERVNELLGIKARATNLWSLQMKYVAVAVGGHDVMVRIPTYAGHRTAVWDHAGGQLLVEETGYRVTDVFGKCIDFSRGRRCSANLGNVVAPVEVHARVLEAVKNVHGFGEGVDGEGYPFERA</sequence>
<evidence type="ECO:0000313" key="7">
    <source>
        <dbReference type="EMBL" id="KAF2405292.1"/>
    </source>
</evidence>
<dbReference type="GO" id="GO:0000103">
    <property type="term" value="P:sulfate assimilation"/>
    <property type="evidence" value="ECO:0007669"/>
    <property type="project" value="TreeGrafter"/>
</dbReference>
<dbReference type="InterPro" id="IPR051090">
    <property type="entry name" value="Inositol_monoP_superfamily"/>
</dbReference>
<evidence type="ECO:0000256" key="5">
    <source>
        <dbReference type="ARBA" id="ARBA00022842"/>
    </source>
</evidence>
<keyword evidence="3 6" id="KW-0479">Metal-binding</keyword>
<dbReference type="OrthoDB" id="411145at2759"/>
<evidence type="ECO:0000256" key="6">
    <source>
        <dbReference type="PIRSR" id="PIRSR600760-2"/>
    </source>
</evidence>
<proteinExistence type="inferred from homology"/>
<keyword evidence="4" id="KW-0378">Hydrolase</keyword>
<dbReference type="Pfam" id="PF00459">
    <property type="entry name" value="Inositol_P"/>
    <property type="match status" value="1"/>
</dbReference>
<dbReference type="Gene3D" id="3.40.190.80">
    <property type="match status" value="1"/>
</dbReference>
<dbReference type="InterPro" id="IPR000760">
    <property type="entry name" value="Inositol_monophosphatase-like"/>
</dbReference>
<feature type="binding site" evidence="6">
    <location>
        <position position="134"/>
    </location>
    <ligand>
        <name>Mg(2+)</name>
        <dbReference type="ChEBI" id="CHEBI:18420"/>
        <label>1</label>
        <note>catalytic</note>
    </ligand>
</feature>
<feature type="binding site" evidence="6">
    <location>
        <position position="135"/>
    </location>
    <ligand>
        <name>Mg(2+)</name>
        <dbReference type="ChEBI" id="CHEBI:18420"/>
        <label>1</label>
        <note>catalytic</note>
    </ligand>
</feature>
<evidence type="ECO:0000256" key="2">
    <source>
        <dbReference type="ARBA" id="ARBA00009759"/>
    </source>
</evidence>
<organism evidence="7 8">
    <name type="scientific">Trichodelitschia bisporula</name>
    <dbReference type="NCBI Taxonomy" id="703511"/>
    <lineage>
        <taxon>Eukaryota</taxon>
        <taxon>Fungi</taxon>
        <taxon>Dikarya</taxon>
        <taxon>Ascomycota</taxon>
        <taxon>Pezizomycotina</taxon>
        <taxon>Dothideomycetes</taxon>
        <taxon>Dothideomycetes incertae sedis</taxon>
        <taxon>Phaeotrichales</taxon>
        <taxon>Phaeotrichaceae</taxon>
        <taxon>Trichodelitschia</taxon>
    </lineage>
</organism>
<dbReference type="PANTHER" id="PTHR43200">
    <property type="entry name" value="PHOSPHATASE"/>
    <property type="match status" value="1"/>
</dbReference>
<dbReference type="PRINTS" id="PR00377">
    <property type="entry name" value="IMPHPHTASES"/>
</dbReference>
<evidence type="ECO:0000256" key="1">
    <source>
        <dbReference type="ARBA" id="ARBA00001946"/>
    </source>
</evidence>
<protein>
    <submittedName>
        <fullName evidence="7">Carbohydrate phosphatase</fullName>
    </submittedName>
</protein>
<keyword evidence="5 6" id="KW-0460">Magnesium</keyword>
<comment type="similarity">
    <text evidence="2">Belongs to the inositol monophosphatase superfamily.</text>
</comment>
<dbReference type="Proteomes" id="UP000799640">
    <property type="component" value="Unassembled WGS sequence"/>
</dbReference>
<name>A0A6G1IAJ5_9PEZI</name>
<dbReference type="GO" id="GO:0008441">
    <property type="term" value="F:3'(2'),5'-bisphosphate nucleotidase activity"/>
    <property type="evidence" value="ECO:0007669"/>
    <property type="project" value="TreeGrafter"/>
</dbReference>
<gene>
    <name evidence="7" type="ORF">EJ06DRAFT_525820</name>
</gene>
<feature type="binding site" evidence="6">
    <location>
        <position position="70"/>
    </location>
    <ligand>
        <name>Mg(2+)</name>
        <dbReference type="ChEBI" id="CHEBI:18420"/>
        <label>1</label>
        <note>catalytic</note>
    </ligand>
</feature>
<comment type="cofactor">
    <cofactor evidence="1 6">
        <name>Mg(2+)</name>
        <dbReference type="ChEBI" id="CHEBI:18420"/>
    </cofactor>
</comment>
<dbReference type="PROSITE" id="PS00629">
    <property type="entry name" value="IMP_1"/>
    <property type="match status" value="1"/>
</dbReference>
<dbReference type="SUPFAM" id="SSF56655">
    <property type="entry name" value="Carbohydrate phosphatase"/>
    <property type="match status" value="1"/>
</dbReference>
<dbReference type="PANTHER" id="PTHR43200:SF2">
    <property type="entry name" value="3'(2'),5'-BISPHOSPHATE NUCLEOTIDASE"/>
    <property type="match status" value="1"/>
</dbReference>
<evidence type="ECO:0000256" key="4">
    <source>
        <dbReference type="ARBA" id="ARBA00022801"/>
    </source>
</evidence>
<accession>A0A6G1IAJ5</accession>
<feature type="binding site" evidence="6">
    <location>
        <position position="132"/>
    </location>
    <ligand>
        <name>Mg(2+)</name>
        <dbReference type="ChEBI" id="CHEBI:18420"/>
        <label>1</label>
        <note>catalytic</note>
    </ligand>
</feature>
<dbReference type="AlphaFoldDB" id="A0A6G1IAJ5"/>